<organism evidence="1 2">
    <name type="scientific">Rhodotorula diobovata</name>
    <dbReference type="NCBI Taxonomy" id="5288"/>
    <lineage>
        <taxon>Eukaryota</taxon>
        <taxon>Fungi</taxon>
        <taxon>Dikarya</taxon>
        <taxon>Basidiomycota</taxon>
        <taxon>Pucciniomycotina</taxon>
        <taxon>Microbotryomycetes</taxon>
        <taxon>Sporidiobolales</taxon>
        <taxon>Sporidiobolaceae</taxon>
        <taxon>Rhodotorula</taxon>
    </lineage>
</organism>
<evidence type="ECO:0000313" key="1">
    <source>
        <dbReference type="EMBL" id="TNY19307.1"/>
    </source>
</evidence>
<keyword evidence="2" id="KW-1185">Reference proteome</keyword>
<name>A0A5C5FQZ7_9BASI</name>
<comment type="caution">
    <text evidence="1">The sequence shown here is derived from an EMBL/GenBank/DDBJ whole genome shotgun (WGS) entry which is preliminary data.</text>
</comment>
<sequence>METDGKFTLIKTLLLDDGWGPDNYALALSRFPSLRVLGVQGPVADAIGALFAGNARPPTLKHLLASYRCEPAIDLGQRIALPATLQSVTLRHEPLSTTAHRTFVASVRQSCLDVATSFKDIVVSSEEEADAFDLAAVGPLARDVTRQAAGGRGRVRGTWQWNQLAVTCALKFTKAIETENEETTTAGRPIAQRLDRLTFARRAPRPVARRSQRHAWTEALRDATVLPTKTALSLPRSMTLRFAPRPCPLALTLSARPAVRKRGYQPRSTLRRRGSLLIVTTTREGRI</sequence>
<dbReference type="Proteomes" id="UP000311382">
    <property type="component" value="Unassembled WGS sequence"/>
</dbReference>
<accession>A0A5C5FQZ7</accession>
<evidence type="ECO:0000313" key="2">
    <source>
        <dbReference type="Proteomes" id="UP000311382"/>
    </source>
</evidence>
<dbReference type="AlphaFoldDB" id="A0A5C5FQZ7"/>
<reference evidence="1 2" key="1">
    <citation type="submission" date="2019-03" db="EMBL/GenBank/DDBJ databases">
        <title>Rhodosporidium diobovatum UCD-FST 08-225 genome sequencing, assembly, and annotation.</title>
        <authorList>
            <person name="Fakankun I.U."/>
            <person name="Fristensky B."/>
            <person name="Levin D.B."/>
        </authorList>
    </citation>
    <scope>NUCLEOTIDE SEQUENCE [LARGE SCALE GENOMIC DNA]</scope>
    <source>
        <strain evidence="1 2">UCD-FST 08-225</strain>
    </source>
</reference>
<dbReference type="EMBL" id="SOZI01000100">
    <property type="protein sequence ID" value="TNY19307.1"/>
    <property type="molecule type" value="Genomic_DNA"/>
</dbReference>
<gene>
    <name evidence="1" type="ORF">DMC30DRAFT_400812</name>
</gene>
<proteinExistence type="predicted"/>
<protein>
    <submittedName>
        <fullName evidence="1">Uncharacterized protein</fullName>
    </submittedName>
</protein>
<feature type="non-terminal residue" evidence="1">
    <location>
        <position position="287"/>
    </location>
</feature>